<protein>
    <submittedName>
        <fullName evidence="2">Uncharacterized protein</fullName>
    </submittedName>
</protein>
<proteinExistence type="predicted"/>
<evidence type="ECO:0000313" key="2">
    <source>
        <dbReference type="EMBL" id="KAG5994495.1"/>
    </source>
</evidence>
<dbReference type="EMBL" id="SRPW01002227">
    <property type="protein sequence ID" value="KAG5994495.1"/>
    <property type="molecule type" value="Genomic_DNA"/>
</dbReference>
<dbReference type="Proteomes" id="UP000748025">
    <property type="component" value="Unassembled WGS sequence"/>
</dbReference>
<organism evidence="2 3">
    <name type="scientific">Claviceps pusilla</name>
    <dbReference type="NCBI Taxonomy" id="123648"/>
    <lineage>
        <taxon>Eukaryota</taxon>
        <taxon>Fungi</taxon>
        <taxon>Dikarya</taxon>
        <taxon>Ascomycota</taxon>
        <taxon>Pezizomycotina</taxon>
        <taxon>Sordariomycetes</taxon>
        <taxon>Hypocreomycetidae</taxon>
        <taxon>Hypocreales</taxon>
        <taxon>Clavicipitaceae</taxon>
        <taxon>Claviceps</taxon>
    </lineage>
</organism>
<gene>
    <name evidence="2" type="ORF">E4U43_003224</name>
</gene>
<feature type="region of interest" description="Disordered" evidence="1">
    <location>
        <begin position="1"/>
        <end position="89"/>
    </location>
</feature>
<name>A0A9P7N6B7_9HYPO</name>
<keyword evidence="3" id="KW-1185">Reference proteome</keyword>
<reference evidence="2" key="1">
    <citation type="journal article" date="2020" name="bioRxiv">
        <title>Whole genome comparisons of ergot fungi reveals the divergence and evolution of species within the genus Claviceps are the result of varying mechanisms driving genome evolution and host range expansion.</title>
        <authorList>
            <person name="Wyka S.A."/>
            <person name="Mondo S.J."/>
            <person name="Liu M."/>
            <person name="Dettman J."/>
            <person name="Nalam V."/>
            <person name="Broders K.D."/>
        </authorList>
    </citation>
    <scope>NUCLEOTIDE SEQUENCE</scope>
    <source>
        <strain evidence="2">CCC 602</strain>
    </source>
</reference>
<sequence length="89" mass="9023">MAWEKSLVTSPSSAAAAAAAAAAATATEESVAQSPSAAVAPSATERIKVHKENVARTRRGRPRPSLVSTDSGKERVAGGGVRQLLRGAK</sequence>
<dbReference type="AlphaFoldDB" id="A0A9P7N6B7"/>
<feature type="compositionally biased region" description="Basic and acidic residues" evidence="1">
    <location>
        <begin position="45"/>
        <end position="55"/>
    </location>
</feature>
<evidence type="ECO:0000256" key="1">
    <source>
        <dbReference type="SAM" id="MobiDB-lite"/>
    </source>
</evidence>
<comment type="caution">
    <text evidence="2">The sequence shown here is derived from an EMBL/GenBank/DDBJ whole genome shotgun (WGS) entry which is preliminary data.</text>
</comment>
<accession>A0A9P7N6B7</accession>
<evidence type="ECO:0000313" key="3">
    <source>
        <dbReference type="Proteomes" id="UP000748025"/>
    </source>
</evidence>
<feature type="compositionally biased region" description="Low complexity" evidence="1">
    <location>
        <begin position="14"/>
        <end position="43"/>
    </location>
</feature>